<dbReference type="Gene3D" id="3.30.420.10">
    <property type="entry name" value="Ribonuclease H-like superfamily/Ribonuclease H"/>
    <property type="match status" value="1"/>
</dbReference>
<dbReference type="PANTHER" id="PTHR47074:SF48">
    <property type="entry name" value="POLYNUCLEOTIDYL TRANSFERASE, RIBONUCLEASE H-LIKE SUPERFAMILY PROTEIN"/>
    <property type="match status" value="1"/>
</dbReference>
<protein>
    <recommendedName>
        <fullName evidence="5">RNase H type-1 domain-containing protein</fullName>
    </recommendedName>
</protein>
<reference evidence="3 4" key="1">
    <citation type="journal article" date="2024" name="Plant J.">
        <title>Genome sequences and population genomics reveal climatic adaptation and genomic divergence between two closely related sweetgum species.</title>
        <authorList>
            <person name="Xu W.Q."/>
            <person name="Ren C.Q."/>
            <person name="Zhang X.Y."/>
            <person name="Comes H.P."/>
            <person name="Liu X.H."/>
            <person name="Li Y.G."/>
            <person name="Kettle C.J."/>
            <person name="Jalonen R."/>
            <person name="Gaisberger H."/>
            <person name="Ma Y.Z."/>
            <person name="Qiu Y.X."/>
        </authorList>
    </citation>
    <scope>NUCLEOTIDE SEQUENCE [LARGE SCALE GENOMIC DNA]</scope>
    <source>
        <strain evidence="3">Hangzhou</strain>
    </source>
</reference>
<comment type="caution">
    <text evidence="3">The sequence shown here is derived from an EMBL/GenBank/DDBJ whole genome shotgun (WGS) entry which is preliminary data.</text>
</comment>
<dbReference type="InterPro" id="IPR006527">
    <property type="entry name" value="F-box-assoc_dom_typ1"/>
</dbReference>
<name>A0AAP0X344_LIQFO</name>
<dbReference type="InterPro" id="IPR012337">
    <property type="entry name" value="RNaseH-like_sf"/>
</dbReference>
<dbReference type="GO" id="GO:0004523">
    <property type="term" value="F:RNA-DNA hybrid ribonuclease activity"/>
    <property type="evidence" value="ECO:0007669"/>
    <property type="project" value="InterPro"/>
</dbReference>
<gene>
    <name evidence="3" type="ORF">L1049_016456</name>
</gene>
<keyword evidence="4" id="KW-1185">Reference proteome</keyword>
<proteinExistence type="predicted"/>
<dbReference type="AlphaFoldDB" id="A0AAP0X344"/>
<evidence type="ECO:0008006" key="5">
    <source>
        <dbReference type="Google" id="ProtNLM"/>
    </source>
</evidence>
<sequence length="504" mass="56129">MDVVVQVSPATDILSWVLVVAHRVGNEGVAIFFMNLWAIWLSGNMLVFEGIRRGAREIVDMAGRLLTDYTTALQDFKPTIDSMQIKWHPPPLGSFKANVDGALFLESRSAGIGVIVRDSAGRVIATTAKHIVGDFPANVVEALGVHFAVQFVRDLGLQSIMVGGDNLEVINAINSKEIDLTALGLILDDVQDTTIEHYGTITFGHTRRERNKVAHGLARNAQNVEGSMVFGSCDGLLCIVFDMNTAVLWNPSTREYKRLPVPCSSGRKSSLFGYGFGYDSSIDDYKVVRICPSARQGVPMGAELYTLKTNSWKKIEGITFDVLFMDRLDRGSFANGAMYWWVIAFTFSKDEYDSSSKILRFDLKAEKFKLLPPPRHIPKNLLMNLGVIAGFLCTGRDNHGSGIKLWRLKDDGVKQMWSKGVAIGVNRCVLPICYPICYPKMGEVLMHIIRKGQDNIVLCLCNLDDTTLKTQLIHVPEFWSDATTYVESLVSPNQCWEEKVHLEL</sequence>
<dbReference type="Proteomes" id="UP001415857">
    <property type="component" value="Unassembled WGS sequence"/>
</dbReference>
<dbReference type="NCBIfam" id="TIGR01640">
    <property type="entry name" value="F_box_assoc_1"/>
    <property type="match status" value="1"/>
</dbReference>
<dbReference type="InterPro" id="IPR017451">
    <property type="entry name" value="F-box-assoc_interact_dom"/>
</dbReference>
<dbReference type="PANTHER" id="PTHR47074">
    <property type="entry name" value="BNAC02G40300D PROTEIN"/>
    <property type="match status" value="1"/>
</dbReference>
<accession>A0AAP0X344</accession>
<evidence type="ECO:0000259" key="2">
    <source>
        <dbReference type="Pfam" id="PF13456"/>
    </source>
</evidence>
<evidence type="ECO:0000313" key="4">
    <source>
        <dbReference type="Proteomes" id="UP001415857"/>
    </source>
</evidence>
<dbReference type="EMBL" id="JBBPBK010000003">
    <property type="protein sequence ID" value="KAK9288011.1"/>
    <property type="molecule type" value="Genomic_DNA"/>
</dbReference>
<evidence type="ECO:0000313" key="3">
    <source>
        <dbReference type="EMBL" id="KAK9288011.1"/>
    </source>
</evidence>
<dbReference type="SUPFAM" id="SSF53098">
    <property type="entry name" value="Ribonuclease H-like"/>
    <property type="match status" value="1"/>
</dbReference>
<organism evidence="3 4">
    <name type="scientific">Liquidambar formosana</name>
    <name type="common">Formosan gum</name>
    <dbReference type="NCBI Taxonomy" id="63359"/>
    <lineage>
        <taxon>Eukaryota</taxon>
        <taxon>Viridiplantae</taxon>
        <taxon>Streptophyta</taxon>
        <taxon>Embryophyta</taxon>
        <taxon>Tracheophyta</taxon>
        <taxon>Spermatophyta</taxon>
        <taxon>Magnoliopsida</taxon>
        <taxon>eudicotyledons</taxon>
        <taxon>Gunneridae</taxon>
        <taxon>Pentapetalae</taxon>
        <taxon>Saxifragales</taxon>
        <taxon>Altingiaceae</taxon>
        <taxon>Liquidambar</taxon>
    </lineage>
</organism>
<evidence type="ECO:0000259" key="1">
    <source>
        <dbReference type="Pfam" id="PF07734"/>
    </source>
</evidence>
<dbReference type="InterPro" id="IPR052929">
    <property type="entry name" value="RNase_H-like_EbsB-rel"/>
</dbReference>
<dbReference type="InterPro" id="IPR036397">
    <property type="entry name" value="RNaseH_sf"/>
</dbReference>
<dbReference type="InterPro" id="IPR002156">
    <property type="entry name" value="RNaseH_domain"/>
</dbReference>
<dbReference type="CDD" id="cd06222">
    <property type="entry name" value="RNase_H_like"/>
    <property type="match status" value="1"/>
</dbReference>
<dbReference type="GO" id="GO:0003676">
    <property type="term" value="F:nucleic acid binding"/>
    <property type="evidence" value="ECO:0007669"/>
    <property type="project" value="InterPro"/>
</dbReference>
<dbReference type="Pfam" id="PF07734">
    <property type="entry name" value="FBA_1"/>
    <property type="match status" value="1"/>
</dbReference>
<feature type="domain" description="F-box associated beta-propeller type 1" evidence="1">
    <location>
        <begin position="222"/>
        <end position="491"/>
    </location>
</feature>
<feature type="domain" description="RNase H type-1" evidence="2">
    <location>
        <begin position="98"/>
        <end position="221"/>
    </location>
</feature>
<dbReference type="InterPro" id="IPR044730">
    <property type="entry name" value="RNase_H-like_dom_plant"/>
</dbReference>
<dbReference type="Pfam" id="PF13456">
    <property type="entry name" value="RVT_3"/>
    <property type="match status" value="1"/>
</dbReference>